<keyword evidence="11" id="KW-0472">Membrane</keyword>
<evidence type="ECO:0000256" key="10">
    <source>
        <dbReference type="ARBA" id="ARBA00023004"/>
    </source>
</evidence>
<dbReference type="InterPro" id="IPR051735">
    <property type="entry name" value="CFEM_domain"/>
</dbReference>
<dbReference type="GO" id="GO:0005886">
    <property type="term" value="C:plasma membrane"/>
    <property type="evidence" value="ECO:0007669"/>
    <property type="project" value="UniProtKB-SubCell"/>
</dbReference>
<comment type="subcellular location">
    <subcellularLocation>
        <location evidence="1">Cell membrane</location>
        <topology evidence="1">Lipid-anchor</topology>
        <topology evidence="1">GPI-anchor</topology>
    </subcellularLocation>
    <subcellularLocation>
        <location evidence="2">Secreted</location>
    </subcellularLocation>
</comment>
<keyword evidence="10 15" id="KW-0408">Iron</keyword>
<evidence type="ECO:0000256" key="4">
    <source>
        <dbReference type="ARBA" id="ARBA00022475"/>
    </source>
</evidence>
<dbReference type="GO" id="GO:0046872">
    <property type="term" value="F:metal ion binding"/>
    <property type="evidence" value="ECO:0007669"/>
    <property type="project" value="UniProtKB-UniRule"/>
</dbReference>
<evidence type="ECO:0000313" key="18">
    <source>
        <dbReference type="EMBL" id="KAF2016922.1"/>
    </source>
</evidence>
<dbReference type="Pfam" id="PF05730">
    <property type="entry name" value="CFEM"/>
    <property type="match status" value="1"/>
</dbReference>
<dbReference type="OrthoDB" id="1193027at2759"/>
<evidence type="ECO:0000313" key="19">
    <source>
        <dbReference type="Proteomes" id="UP000799778"/>
    </source>
</evidence>
<dbReference type="Proteomes" id="UP000799778">
    <property type="component" value="Unassembled WGS sequence"/>
</dbReference>
<dbReference type="EMBL" id="ML978068">
    <property type="protein sequence ID" value="KAF2016922.1"/>
    <property type="molecule type" value="Genomic_DNA"/>
</dbReference>
<feature type="chain" id="PRO_5025619174" evidence="16">
    <location>
        <begin position="20"/>
        <end position="257"/>
    </location>
</feature>
<evidence type="ECO:0000256" key="16">
    <source>
        <dbReference type="SAM" id="SignalP"/>
    </source>
</evidence>
<dbReference type="PANTHER" id="PTHR37928">
    <property type="entry name" value="CFEM DOMAIN PROTEIN (AFU_ORTHOLOGUE AFUA_6G14090)"/>
    <property type="match status" value="1"/>
</dbReference>
<evidence type="ECO:0000256" key="13">
    <source>
        <dbReference type="ARBA" id="ARBA00023180"/>
    </source>
</evidence>
<dbReference type="PANTHER" id="PTHR37928:SF1">
    <property type="entry name" value="CFEM DOMAIN PROTEIN (AFU_ORTHOLOGUE AFUA_6G14090)"/>
    <property type="match status" value="1"/>
</dbReference>
<sequence length="257" mass="23985">MKTFAILAVAGIAAAQSLSDLPPCGQTCINNMVGIATSQFGCAVGDVSCYCNEARFGYGVRDCSNQACPSGDDANRVIAYGLNYCANVGASQSGGSATQAPASTGALPILSSALASVTDSAGSVIASATDSAGSAIASATGSAGSALSSVTGSAGSALSSATGSIASDASSVASSLASGASSAASSLQSGASSAASSVASSLGSALSSFLSEVSSATQSLAESTGTAASSSVPGAAPMMTGMPVAGVVGGVAAWLLL</sequence>
<keyword evidence="13" id="KW-0325">Glycoprotein</keyword>
<comment type="similarity">
    <text evidence="3">Belongs to the RBT5 family.</text>
</comment>
<feature type="domain" description="CFEM" evidence="17">
    <location>
        <begin position="1"/>
        <end position="112"/>
    </location>
</feature>
<reference evidence="18" key="1">
    <citation type="journal article" date="2020" name="Stud. Mycol.">
        <title>101 Dothideomycetes genomes: a test case for predicting lifestyles and emergence of pathogens.</title>
        <authorList>
            <person name="Haridas S."/>
            <person name="Albert R."/>
            <person name="Binder M."/>
            <person name="Bloem J."/>
            <person name="Labutti K."/>
            <person name="Salamov A."/>
            <person name="Andreopoulos B."/>
            <person name="Baker S."/>
            <person name="Barry K."/>
            <person name="Bills G."/>
            <person name="Bluhm B."/>
            <person name="Cannon C."/>
            <person name="Castanera R."/>
            <person name="Culley D."/>
            <person name="Daum C."/>
            <person name="Ezra D."/>
            <person name="Gonzalez J."/>
            <person name="Henrissat B."/>
            <person name="Kuo A."/>
            <person name="Liang C."/>
            <person name="Lipzen A."/>
            <person name="Lutzoni F."/>
            <person name="Magnuson J."/>
            <person name="Mondo S."/>
            <person name="Nolan M."/>
            <person name="Ohm R."/>
            <person name="Pangilinan J."/>
            <person name="Park H.-J."/>
            <person name="Ramirez L."/>
            <person name="Alfaro M."/>
            <person name="Sun H."/>
            <person name="Tritt A."/>
            <person name="Yoshinaga Y."/>
            <person name="Zwiers L.-H."/>
            <person name="Turgeon B."/>
            <person name="Goodwin S."/>
            <person name="Spatafora J."/>
            <person name="Crous P."/>
            <person name="Grigoriev I."/>
        </authorList>
    </citation>
    <scope>NUCLEOTIDE SEQUENCE</scope>
    <source>
        <strain evidence="18">CBS 175.79</strain>
    </source>
</reference>
<comment type="caution">
    <text evidence="15">Lacks conserved residue(s) required for the propagation of feature annotation.</text>
</comment>
<dbReference type="GeneID" id="54284746"/>
<feature type="signal peptide" evidence="16">
    <location>
        <begin position="1"/>
        <end position="19"/>
    </location>
</feature>
<keyword evidence="19" id="KW-1185">Reference proteome</keyword>
<keyword evidence="14" id="KW-0449">Lipoprotein</keyword>
<feature type="binding site" description="axial binding residue" evidence="15">
    <location>
        <position position="46"/>
    </location>
    <ligand>
        <name>heme</name>
        <dbReference type="ChEBI" id="CHEBI:30413"/>
    </ligand>
    <ligandPart>
        <name>Fe</name>
        <dbReference type="ChEBI" id="CHEBI:18248"/>
    </ligandPart>
</feature>
<evidence type="ECO:0000256" key="9">
    <source>
        <dbReference type="ARBA" id="ARBA00022729"/>
    </source>
</evidence>
<dbReference type="PROSITE" id="PS52012">
    <property type="entry name" value="CFEM"/>
    <property type="match status" value="1"/>
</dbReference>
<feature type="disulfide bond" evidence="15">
    <location>
        <begin position="42"/>
        <end position="49"/>
    </location>
</feature>
<evidence type="ECO:0000256" key="14">
    <source>
        <dbReference type="ARBA" id="ARBA00023288"/>
    </source>
</evidence>
<keyword evidence="5" id="KW-0964">Secreted</keyword>
<dbReference type="GO" id="GO:0005576">
    <property type="term" value="C:extracellular region"/>
    <property type="evidence" value="ECO:0007669"/>
    <property type="project" value="UniProtKB-SubCell"/>
</dbReference>
<keyword evidence="4" id="KW-1003">Cell membrane</keyword>
<evidence type="ECO:0000256" key="7">
    <source>
        <dbReference type="ARBA" id="ARBA00022622"/>
    </source>
</evidence>
<keyword evidence="8 15" id="KW-0479">Metal-binding</keyword>
<dbReference type="AlphaFoldDB" id="A0A6A5XUP1"/>
<keyword evidence="6 15" id="KW-0349">Heme</keyword>
<protein>
    <submittedName>
        <fullName evidence="18">CFEM-domain-containing protein</fullName>
    </submittedName>
</protein>
<name>A0A6A5XUP1_9PLEO</name>
<dbReference type="RefSeq" id="XP_033385261.1">
    <property type="nucleotide sequence ID" value="XM_033527349.1"/>
</dbReference>
<dbReference type="GO" id="GO:0098552">
    <property type="term" value="C:side of membrane"/>
    <property type="evidence" value="ECO:0007669"/>
    <property type="project" value="UniProtKB-KW"/>
</dbReference>
<accession>A0A6A5XUP1</accession>
<evidence type="ECO:0000259" key="17">
    <source>
        <dbReference type="PROSITE" id="PS52012"/>
    </source>
</evidence>
<evidence type="ECO:0000256" key="11">
    <source>
        <dbReference type="ARBA" id="ARBA00023136"/>
    </source>
</evidence>
<keyword evidence="12 15" id="KW-1015">Disulfide bond</keyword>
<evidence type="ECO:0000256" key="8">
    <source>
        <dbReference type="ARBA" id="ARBA00022723"/>
    </source>
</evidence>
<organism evidence="18 19">
    <name type="scientific">Aaosphaeria arxii CBS 175.79</name>
    <dbReference type="NCBI Taxonomy" id="1450172"/>
    <lineage>
        <taxon>Eukaryota</taxon>
        <taxon>Fungi</taxon>
        <taxon>Dikarya</taxon>
        <taxon>Ascomycota</taxon>
        <taxon>Pezizomycotina</taxon>
        <taxon>Dothideomycetes</taxon>
        <taxon>Pleosporomycetidae</taxon>
        <taxon>Pleosporales</taxon>
        <taxon>Pleosporales incertae sedis</taxon>
        <taxon>Aaosphaeria</taxon>
    </lineage>
</organism>
<evidence type="ECO:0000256" key="2">
    <source>
        <dbReference type="ARBA" id="ARBA00004613"/>
    </source>
</evidence>
<keyword evidence="9 16" id="KW-0732">Signal</keyword>
<gene>
    <name evidence="18" type="ORF">BU24DRAFT_419971</name>
</gene>
<evidence type="ECO:0000256" key="1">
    <source>
        <dbReference type="ARBA" id="ARBA00004609"/>
    </source>
</evidence>
<evidence type="ECO:0000256" key="6">
    <source>
        <dbReference type="ARBA" id="ARBA00022617"/>
    </source>
</evidence>
<dbReference type="InterPro" id="IPR008427">
    <property type="entry name" value="Extracellular_membr_CFEM_dom"/>
</dbReference>
<evidence type="ECO:0000256" key="3">
    <source>
        <dbReference type="ARBA" id="ARBA00010031"/>
    </source>
</evidence>
<evidence type="ECO:0000256" key="15">
    <source>
        <dbReference type="PROSITE-ProRule" id="PRU01356"/>
    </source>
</evidence>
<keyword evidence="7" id="KW-0336">GPI-anchor</keyword>
<evidence type="ECO:0000256" key="5">
    <source>
        <dbReference type="ARBA" id="ARBA00022525"/>
    </source>
</evidence>
<evidence type="ECO:0000256" key="12">
    <source>
        <dbReference type="ARBA" id="ARBA00023157"/>
    </source>
</evidence>
<proteinExistence type="inferred from homology"/>
<dbReference type="SMART" id="SM00747">
    <property type="entry name" value="CFEM"/>
    <property type="match status" value="1"/>
</dbReference>